<organism evidence="4 5">
    <name type="scientific">Companilactobacillus mishanensis</name>
    <dbReference type="NCBI Taxonomy" id="2486008"/>
    <lineage>
        <taxon>Bacteria</taxon>
        <taxon>Bacillati</taxon>
        <taxon>Bacillota</taxon>
        <taxon>Bacilli</taxon>
        <taxon>Lactobacillales</taxon>
        <taxon>Lactobacillaceae</taxon>
        <taxon>Companilactobacillus</taxon>
    </lineage>
</organism>
<dbReference type="Proteomes" id="UP000436655">
    <property type="component" value="Unassembled WGS sequence"/>
</dbReference>
<dbReference type="Gene3D" id="1.10.357.10">
    <property type="entry name" value="Tetracycline Repressor, domain 2"/>
    <property type="match status" value="1"/>
</dbReference>
<evidence type="ECO:0000256" key="2">
    <source>
        <dbReference type="PROSITE-ProRule" id="PRU00335"/>
    </source>
</evidence>
<gene>
    <name evidence="4" type="ORF">FHL03_09770</name>
</gene>
<proteinExistence type="predicted"/>
<feature type="DNA-binding region" description="H-T-H motif" evidence="2">
    <location>
        <begin position="28"/>
        <end position="47"/>
    </location>
</feature>
<evidence type="ECO:0000313" key="5">
    <source>
        <dbReference type="Proteomes" id="UP000436655"/>
    </source>
</evidence>
<dbReference type="PANTHER" id="PTHR43479">
    <property type="entry name" value="ACREF/ENVCD OPERON REPRESSOR-RELATED"/>
    <property type="match status" value="1"/>
</dbReference>
<dbReference type="InterPro" id="IPR050624">
    <property type="entry name" value="HTH-type_Tx_Regulator"/>
</dbReference>
<reference evidence="4 5" key="1">
    <citation type="journal article" date="2019" name="Syst. Appl. Microbiol.">
        <title>Polyphasic characterization of two novel Lactobacillus spp. isolated from blown salami packages: Description of Lactobacillus halodurans sp. nov. and Lactobacillus salsicarnum sp. nov.</title>
        <authorList>
            <person name="Schuster J.A."/>
            <person name="Klingl A."/>
            <person name="Vogel R.F."/>
            <person name="Ehrmann M.A."/>
        </authorList>
    </citation>
    <scope>NUCLEOTIDE SEQUENCE [LARGE SCALE GENOMIC DNA]</scope>
    <source>
        <strain evidence="4 5">TMW 1.2098</strain>
    </source>
</reference>
<sequence length="187" mass="22180">MSATNLIDESLSYSLQELLEEKSLKDISVQDITSKSKVSRATFYRHFKDKFDLVNWIYDTMSDKISKRYYSNNNFRQLSNDSIKMMYQKKNFFKKIFEYEGQNSFTNYYRKTAMEYTINQYTTKLGIKTLDTELTYLAEFNVAGLTQATKKWVINGYKESPEEMAEILMDNLSEKEKKIFSQTETKK</sequence>
<dbReference type="EMBL" id="VDFN01000010">
    <property type="protein sequence ID" value="MQS45771.1"/>
    <property type="molecule type" value="Genomic_DNA"/>
</dbReference>
<evidence type="ECO:0000256" key="1">
    <source>
        <dbReference type="ARBA" id="ARBA00023125"/>
    </source>
</evidence>
<dbReference type="InterPro" id="IPR039532">
    <property type="entry name" value="TetR_C_Firmicutes"/>
</dbReference>
<dbReference type="Pfam" id="PF00440">
    <property type="entry name" value="TetR_N"/>
    <property type="match status" value="1"/>
</dbReference>
<dbReference type="InterPro" id="IPR009057">
    <property type="entry name" value="Homeodomain-like_sf"/>
</dbReference>
<protein>
    <submittedName>
        <fullName evidence="4">TetR family transcriptional regulator</fullName>
    </submittedName>
</protein>
<dbReference type="PANTHER" id="PTHR43479:SF7">
    <property type="entry name" value="TETR-FAMILY TRANSCRIPTIONAL REGULATOR"/>
    <property type="match status" value="1"/>
</dbReference>
<comment type="caution">
    <text evidence="4">The sequence shown here is derived from an EMBL/GenBank/DDBJ whole genome shotgun (WGS) entry which is preliminary data.</text>
</comment>
<name>A0ABW9P911_9LACO</name>
<keyword evidence="5" id="KW-1185">Reference proteome</keyword>
<dbReference type="RefSeq" id="WP_125706170.1">
    <property type="nucleotide sequence ID" value="NZ_JBHTOO010000024.1"/>
</dbReference>
<dbReference type="PROSITE" id="PS01081">
    <property type="entry name" value="HTH_TETR_1"/>
    <property type="match status" value="1"/>
</dbReference>
<evidence type="ECO:0000313" key="4">
    <source>
        <dbReference type="EMBL" id="MQS45771.1"/>
    </source>
</evidence>
<accession>A0ABW9P911</accession>
<dbReference type="InterPro" id="IPR001647">
    <property type="entry name" value="HTH_TetR"/>
</dbReference>
<dbReference type="InterPro" id="IPR023772">
    <property type="entry name" value="DNA-bd_HTH_TetR-type_CS"/>
</dbReference>
<dbReference type="SUPFAM" id="SSF46689">
    <property type="entry name" value="Homeodomain-like"/>
    <property type="match status" value="1"/>
</dbReference>
<keyword evidence="1 2" id="KW-0238">DNA-binding</keyword>
<evidence type="ECO:0000259" key="3">
    <source>
        <dbReference type="PROSITE" id="PS50977"/>
    </source>
</evidence>
<feature type="domain" description="HTH tetR-type" evidence="3">
    <location>
        <begin position="5"/>
        <end position="65"/>
    </location>
</feature>
<dbReference type="Pfam" id="PF14278">
    <property type="entry name" value="TetR_C_8"/>
    <property type="match status" value="1"/>
</dbReference>
<dbReference type="PROSITE" id="PS50977">
    <property type="entry name" value="HTH_TETR_2"/>
    <property type="match status" value="1"/>
</dbReference>